<dbReference type="AlphaFoldDB" id="A0A3P7I7V7"/>
<evidence type="ECO:0000313" key="1">
    <source>
        <dbReference type="EMBL" id="VDM65536.1"/>
    </source>
</evidence>
<proteinExistence type="predicted"/>
<evidence type="ECO:0000313" key="2">
    <source>
        <dbReference type="Proteomes" id="UP000270094"/>
    </source>
</evidence>
<gene>
    <name evidence="1" type="ORF">SVUK_LOCUS534</name>
</gene>
<organism evidence="1 2">
    <name type="scientific">Strongylus vulgaris</name>
    <name type="common">Blood worm</name>
    <dbReference type="NCBI Taxonomy" id="40348"/>
    <lineage>
        <taxon>Eukaryota</taxon>
        <taxon>Metazoa</taxon>
        <taxon>Ecdysozoa</taxon>
        <taxon>Nematoda</taxon>
        <taxon>Chromadorea</taxon>
        <taxon>Rhabditida</taxon>
        <taxon>Rhabditina</taxon>
        <taxon>Rhabditomorpha</taxon>
        <taxon>Strongyloidea</taxon>
        <taxon>Strongylidae</taxon>
        <taxon>Strongylus</taxon>
    </lineage>
</organism>
<sequence length="65" mass="7133">MSEVILFFCRPSRTSLLQSASGSADSSGFGSVPNSPLDFKSLGRKSLRKTQKLPMTSPRLIKKFL</sequence>
<keyword evidence="2" id="KW-1185">Reference proteome</keyword>
<dbReference type="EMBL" id="UYYB01000916">
    <property type="protein sequence ID" value="VDM65536.1"/>
    <property type="molecule type" value="Genomic_DNA"/>
</dbReference>
<accession>A0A3P7I7V7</accession>
<name>A0A3P7I7V7_STRVU</name>
<dbReference type="Proteomes" id="UP000270094">
    <property type="component" value="Unassembled WGS sequence"/>
</dbReference>
<protein>
    <submittedName>
        <fullName evidence="1">Uncharacterized protein</fullName>
    </submittedName>
</protein>
<reference evidence="1 2" key="1">
    <citation type="submission" date="2018-11" db="EMBL/GenBank/DDBJ databases">
        <authorList>
            <consortium name="Pathogen Informatics"/>
        </authorList>
    </citation>
    <scope>NUCLEOTIDE SEQUENCE [LARGE SCALE GENOMIC DNA]</scope>
</reference>